<name>A0AAQ3K2B2_9LILI</name>
<accession>A0AAQ3K2B2</accession>
<dbReference type="SUPFAM" id="SSF49452">
    <property type="entry name" value="Starch-binding domain-like"/>
    <property type="match status" value="1"/>
</dbReference>
<gene>
    <name evidence="3" type="ORF">Cni_G09427</name>
</gene>
<feature type="region of interest" description="Disordered" evidence="1">
    <location>
        <begin position="393"/>
        <end position="431"/>
    </location>
</feature>
<dbReference type="InterPro" id="IPR013784">
    <property type="entry name" value="Carb-bd-like_fold"/>
</dbReference>
<dbReference type="InterPro" id="IPR013783">
    <property type="entry name" value="Ig-like_fold"/>
</dbReference>
<dbReference type="Pfam" id="PF00686">
    <property type="entry name" value="CBM_20"/>
    <property type="match status" value="1"/>
</dbReference>
<dbReference type="GO" id="GO:2001070">
    <property type="term" value="F:starch binding"/>
    <property type="evidence" value="ECO:0007669"/>
    <property type="project" value="InterPro"/>
</dbReference>
<evidence type="ECO:0000313" key="4">
    <source>
        <dbReference type="Proteomes" id="UP001327560"/>
    </source>
</evidence>
<sequence>MDALARHCIAGLPGDVGRVALLLSSSPSRTRSCIWTPLPTKKAGSRYGALVLRRLIRFPSSSSLAAASLEVDELTPDAPLETTEASKTVHVRFVLHKECAFGQQFFLAGDDPMFGLWDPSNAIPMEWSSGHVWIAELDMPVRRQIQFKFVLKDLSGEVQWQPGSDRSLQTWETTKTIVVSEDWDNENELLIVHEEEESTEINVGGNTGVVMDQVQVGIADEINSDSKSHGEKLIGEGGLVLVPGLPPLSAPVSSEVLVPGLPPLSSPVSTVDSPQETMAANVADASLKSDEAGHYNSSQLSGEEDISRGSDGSVHEVETMLALQQPPLLLQQLDGGEYEEMQNTESTPDDKILLEEQNSESTAEDKMLPEEETMLALQQPPLLLQQLDGGEYEEMQNTESTPDDKILSEEQNSESTAEDKLLPEERNSESTADILQNDIQWGLGGLKQFLTILGFS</sequence>
<proteinExistence type="predicted"/>
<dbReference type="InterPro" id="IPR002044">
    <property type="entry name" value="CBM20"/>
</dbReference>
<protein>
    <recommendedName>
        <fullName evidence="2">CBM20 domain-containing protein</fullName>
    </recommendedName>
</protein>
<dbReference type="EMBL" id="CP136892">
    <property type="protein sequence ID" value="WOL00714.1"/>
    <property type="molecule type" value="Genomic_DNA"/>
</dbReference>
<evidence type="ECO:0000259" key="2">
    <source>
        <dbReference type="PROSITE" id="PS51166"/>
    </source>
</evidence>
<dbReference type="CDD" id="cd05467">
    <property type="entry name" value="CBM20"/>
    <property type="match status" value="1"/>
</dbReference>
<dbReference type="PROSITE" id="PS51166">
    <property type="entry name" value="CBM20"/>
    <property type="match status" value="1"/>
</dbReference>
<evidence type="ECO:0000256" key="1">
    <source>
        <dbReference type="SAM" id="MobiDB-lite"/>
    </source>
</evidence>
<evidence type="ECO:0000313" key="3">
    <source>
        <dbReference type="EMBL" id="WOL00714.1"/>
    </source>
</evidence>
<reference evidence="3 4" key="1">
    <citation type="submission" date="2023-10" db="EMBL/GenBank/DDBJ databases">
        <title>Chromosome-scale genome assembly provides insights into flower coloration mechanisms of Canna indica.</title>
        <authorList>
            <person name="Li C."/>
        </authorList>
    </citation>
    <scope>NUCLEOTIDE SEQUENCE [LARGE SCALE GENOMIC DNA]</scope>
    <source>
        <tissue evidence="3">Flower</tissue>
    </source>
</reference>
<dbReference type="PANTHER" id="PTHR15048:SF0">
    <property type="entry name" value="STARCH-BINDING DOMAIN-CONTAINING PROTEIN 1"/>
    <property type="match status" value="1"/>
</dbReference>
<dbReference type="FunFam" id="2.60.40.10:FF:000552">
    <property type="entry name" value="Related to glucoamylase"/>
    <property type="match status" value="1"/>
</dbReference>
<feature type="compositionally biased region" description="Basic and acidic residues" evidence="1">
    <location>
        <begin position="417"/>
        <end position="428"/>
    </location>
</feature>
<dbReference type="GO" id="GO:0016020">
    <property type="term" value="C:membrane"/>
    <property type="evidence" value="ECO:0007669"/>
    <property type="project" value="TreeGrafter"/>
</dbReference>
<keyword evidence="4" id="KW-1185">Reference proteome</keyword>
<dbReference type="AlphaFoldDB" id="A0AAQ3K2B2"/>
<organism evidence="3 4">
    <name type="scientific">Canna indica</name>
    <name type="common">Indian-shot</name>
    <dbReference type="NCBI Taxonomy" id="4628"/>
    <lineage>
        <taxon>Eukaryota</taxon>
        <taxon>Viridiplantae</taxon>
        <taxon>Streptophyta</taxon>
        <taxon>Embryophyta</taxon>
        <taxon>Tracheophyta</taxon>
        <taxon>Spermatophyta</taxon>
        <taxon>Magnoliopsida</taxon>
        <taxon>Liliopsida</taxon>
        <taxon>Zingiberales</taxon>
        <taxon>Cannaceae</taxon>
        <taxon>Canna</taxon>
    </lineage>
</organism>
<dbReference type="PANTHER" id="PTHR15048">
    <property type="entry name" value="STARCH-BINDING DOMAIN-CONTAINING PROTEIN 1"/>
    <property type="match status" value="1"/>
</dbReference>
<feature type="domain" description="CBM20" evidence="2">
    <location>
        <begin position="83"/>
        <end position="185"/>
    </location>
</feature>
<feature type="region of interest" description="Disordered" evidence="1">
    <location>
        <begin position="287"/>
        <end position="310"/>
    </location>
</feature>
<dbReference type="SMART" id="SM01065">
    <property type="entry name" value="CBM_2"/>
    <property type="match status" value="1"/>
</dbReference>
<dbReference type="Gene3D" id="2.60.40.10">
    <property type="entry name" value="Immunoglobulins"/>
    <property type="match status" value="1"/>
</dbReference>
<dbReference type="Proteomes" id="UP001327560">
    <property type="component" value="Chromosome 3"/>
</dbReference>